<protein>
    <submittedName>
        <fullName evidence="4">Uncharacterized protein</fullName>
    </submittedName>
</protein>
<dbReference type="Pfam" id="PF23076">
    <property type="entry name" value="PH_FT_C"/>
    <property type="match status" value="1"/>
</dbReference>
<organism evidence="4 5">
    <name type="scientific">Morchella conica CCBAS932</name>
    <dbReference type="NCBI Taxonomy" id="1392247"/>
    <lineage>
        <taxon>Eukaryota</taxon>
        <taxon>Fungi</taxon>
        <taxon>Dikarya</taxon>
        <taxon>Ascomycota</taxon>
        <taxon>Pezizomycotina</taxon>
        <taxon>Pezizomycetes</taxon>
        <taxon>Pezizales</taxon>
        <taxon>Morchellaceae</taxon>
        <taxon>Morchella</taxon>
    </lineage>
</organism>
<dbReference type="Proteomes" id="UP000277580">
    <property type="component" value="Unassembled WGS sequence"/>
</dbReference>
<name>A0A3N4KQ78_9PEZI</name>
<feature type="domain" description="PH" evidence="3">
    <location>
        <begin position="514"/>
        <end position="622"/>
    </location>
</feature>
<evidence type="ECO:0000313" key="4">
    <source>
        <dbReference type="EMBL" id="RPB11628.1"/>
    </source>
</evidence>
<sequence length="631" mass="69858">MADRSAIFGVLTTSAIAGTIAESLHRYTDDLPEDSSRDIRGVFNCLLDIKAILRDLDLAFQDPRFNRSSRELLDDIELGIGSCSRSLRELDVIVARYTSGRRPASARRAWYEIQESFHKADGYALVGRLEVHKTFLLQLKGILQFPSSKNGTGRTETHRTKEKVKYHGESHERAARQVRDMEDHRRRYPEEKTYVYRCPAPVPSPPYDAPQQQRRTYVPPGTFPPTPPMEPQRRSFTPGVGLTTSFPPTPPMEPLRYHHMSSPHGSSHGSTHGSVHGSSHGSPHGSVHGSRPMSPETPMTPPSRYAPPPAPSPMSSPAGRSRGSGGLGSALAAVPGSKPSWWNGISDVPAPGNVSPVSSGGSSGGSSSGSRNVEGSQCFGMPMDSLSMAREEIEIIKVEFDNDLTLRLYRDESSDAAKVVCTIGPQFGVGSGDYFNQRSAPNKFQTFIDASLLTVSRAGSSLHLKRRGIMWACLYFTDIENMVLFYHTFLALRFNGPNAPSPKKSEYWLDGEELLFSAEIDDAGYPHLLRVLRDRDSGVVRLASANVEGEFTDSTVWTAFITDYIGQPEWMHCSRSNKIVLRTMRQFAFTDYFDTNTWKNFELRFMVPGDAKAFETVINELRVPAVGGTPY</sequence>
<feature type="compositionally biased region" description="Basic and acidic residues" evidence="1">
    <location>
        <begin position="155"/>
        <end position="170"/>
    </location>
</feature>
<dbReference type="EMBL" id="ML119134">
    <property type="protein sequence ID" value="RPB11628.1"/>
    <property type="molecule type" value="Genomic_DNA"/>
</dbReference>
<evidence type="ECO:0000313" key="5">
    <source>
        <dbReference type="Proteomes" id="UP000277580"/>
    </source>
</evidence>
<accession>A0A3N4KQ78</accession>
<evidence type="ECO:0000256" key="1">
    <source>
        <dbReference type="SAM" id="MobiDB-lite"/>
    </source>
</evidence>
<feature type="compositionally biased region" description="Low complexity" evidence="1">
    <location>
        <begin position="260"/>
        <end position="297"/>
    </location>
</feature>
<keyword evidence="5" id="KW-1185">Reference proteome</keyword>
<dbReference type="OrthoDB" id="5345571at2759"/>
<feature type="domain" description="PH" evidence="2">
    <location>
        <begin position="382"/>
        <end position="510"/>
    </location>
</feature>
<dbReference type="Pfam" id="PF23074">
    <property type="entry name" value="PH_FT_N"/>
    <property type="match status" value="1"/>
</dbReference>
<gene>
    <name evidence="4" type="ORF">P167DRAFT_210043</name>
</gene>
<feature type="region of interest" description="Disordered" evidence="1">
    <location>
        <begin position="196"/>
        <end position="377"/>
    </location>
</feature>
<dbReference type="InterPro" id="IPR057081">
    <property type="entry name" value="PH_N"/>
</dbReference>
<proteinExistence type="predicted"/>
<dbReference type="InterPro" id="IPR057082">
    <property type="entry name" value="PH_C"/>
</dbReference>
<feature type="compositionally biased region" description="Pro residues" evidence="1">
    <location>
        <begin position="298"/>
        <end position="314"/>
    </location>
</feature>
<feature type="compositionally biased region" description="Pro residues" evidence="1">
    <location>
        <begin position="221"/>
        <end position="230"/>
    </location>
</feature>
<feature type="region of interest" description="Disordered" evidence="1">
    <location>
        <begin position="149"/>
        <end position="170"/>
    </location>
</feature>
<evidence type="ECO:0000259" key="2">
    <source>
        <dbReference type="Pfam" id="PF23074"/>
    </source>
</evidence>
<reference evidence="4 5" key="1">
    <citation type="journal article" date="2018" name="Nat. Ecol. Evol.">
        <title>Pezizomycetes genomes reveal the molecular basis of ectomycorrhizal truffle lifestyle.</title>
        <authorList>
            <person name="Murat C."/>
            <person name="Payen T."/>
            <person name="Noel B."/>
            <person name="Kuo A."/>
            <person name="Morin E."/>
            <person name="Chen J."/>
            <person name="Kohler A."/>
            <person name="Krizsan K."/>
            <person name="Balestrini R."/>
            <person name="Da Silva C."/>
            <person name="Montanini B."/>
            <person name="Hainaut M."/>
            <person name="Levati E."/>
            <person name="Barry K.W."/>
            <person name="Belfiori B."/>
            <person name="Cichocki N."/>
            <person name="Clum A."/>
            <person name="Dockter R.B."/>
            <person name="Fauchery L."/>
            <person name="Guy J."/>
            <person name="Iotti M."/>
            <person name="Le Tacon F."/>
            <person name="Lindquist E.A."/>
            <person name="Lipzen A."/>
            <person name="Malagnac F."/>
            <person name="Mello A."/>
            <person name="Molinier V."/>
            <person name="Miyauchi S."/>
            <person name="Poulain J."/>
            <person name="Riccioni C."/>
            <person name="Rubini A."/>
            <person name="Sitrit Y."/>
            <person name="Splivallo R."/>
            <person name="Traeger S."/>
            <person name="Wang M."/>
            <person name="Zifcakova L."/>
            <person name="Wipf D."/>
            <person name="Zambonelli A."/>
            <person name="Paolocci F."/>
            <person name="Nowrousian M."/>
            <person name="Ottonello S."/>
            <person name="Baldrian P."/>
            <person name="Spatafora J.W."/>
            <person name="Henrissat B."/>
            <person name="Nagy L.G."/>
            <person name="Aury J.M."/>
            <person name="Wincker P."/>
            <person name="Grigoriev I.V."/>
            <person name="Bonfante P."/>
            <person name="Martin F.M."/>
        </authorList>
    </citation>
    <scope>NUCLEOTIDE SEQUENCE [LARGE SCALE GENOMIC DNA]</scope>
    <source>
        <strain evidence="4 5">CCBAS932</strain>
    </source>
</reference>
<dbReference type="InParanoid" id="A0A3N4KQ78"/>
<evidence type="ECO:0000259" key="3">
    <source>
        <dbReference type="Pfam" id="PF23076"/>
    </source>
</evidence>
<dbReference type="AlphaFoldDB" id="A0A3N4KQ78"/>